<evidence type="ECO:0000256" key="1">
    <source>
        <dbReference type="ARBA" id="ARBA00023012"/>
    </source>
</evidence>
<sequence>MSQPVDTDNLEMLKEVIGDDLKDILQSYLDVAPATLSNIKQAIANGDADGLRLHAHTLKGSSANIGATELPPLCLVLEDKGKDGITDGLTADLSAVEAENDKVSAFLQQYLDAF</sequence>
<dbReference type="EMBL" id="CP035033">
    <property type="protein sequence ID" value="QAB14368.1"/>
    <property type="molecule type" value="Genomic_DNA"/>
</dbReference>
<feature type="domain" description="HPt" evidence="3">
    <location>
        <begin position="17"/>
        <end position="114"/>
    </location>
</feature>
<dbReference type="Pfam" id="PF01627">
    <property type="entry name" value="Hpt"/>
    <property type="match status" value="1"/>
</dbReference>
<gene>
    <name evidence="4" type="ORF">EPV75_01110</name>
</gene>
<dbReference type="PROSITE" id="PS50894">
    <property type="entry name" value="HPT"/>
    <property type="match status" value="1"/>
</dbReference>
<dbReference type="CDD" id="cd00088">
    <property type="entry name" value="HPT"/>
    <property type="match status" value="1"/>
</dbReference>
<dbReference type="SMART" id="SM00073">
    <property type="entry name" value="HPT"/>
    <property type="match status" value="1"/>
</dbReference>
<organism evidence="4 5">
    <name type="scientific">Hydrogenovibrio thermophilus</name>
    <dbReference type="NCBI Taxonomy" id="265883"/>
    <lineage>
        <taxon>Bacteria</taxon>
        <taxon>Pseudomonadati</taxon>
        <taxon>Pseudomonadota</taxon>
        <taxon>Gammaproteobacteria</taxon>
        <taxon>Thiotrichales</taxon>
        <taxon>Piscirickettsiaceae</taxon>
        <taxon>Hydrogenovibrio</taxon>
    </lineage>
</organism>
<dbReference type="KEGG" id="htr:EPV75_01110"/>
<proteinExistence type="predicted"/>
<dbReference type="Gene3D" id="1.20.120.160">
    <property type="entry name" value="HPT domain"/>
    <property type="match status" value="1"/>
</dbReference>
<keyword evidence="5" id="KW-1185">Reference proteome</keyword>
<dbReference type="GO" id="GO:0000160">
    <property type="term" value="P:phosphorelay signal transduction system"/>
    <property type="evidence" value="ECO:0007669"/>
    <property type="project" value="UniProtKB-KW"/>
</dbReference>
<accession>A0A451G4H0</accession>
<evidence type="ECO:0000313" key="4">
    <source>
        <dbReference type="EMBL" id="QAB14368.1"/>
    </source>
</evidence>
<evidence type="ECO:0000259" key="3">
    <source>
        <dbReference type="PROSITE" id="PS50894"/>
    </source>
</evidence>
<protein>
    <submittedName>
        <fullName evidence="4">Hpt domain-containing protein</fullName>
    </submittedName>
</protein>
<keyword evidence="2" id="KW-0597">Phosphoprotein</keyword>
<dbReference type="SUPFAM" id="SSF47226">
    <property type="entry name" value="Histidine-containing phosphotransfer domain, HPT domain"/>
    <property type="match status" value="1"/>
</dbReference>
<dbReference type="GO" id="GO:0004672">
    <property type="term" value="F:protein kinase activity"/>
    <property type="evidence" value="ECO:0007669"/>
    <property type="project" value="UniProtKB-ARBA"/>
</dbReference>
<reference evidence="4 5" key="1">
    <citation type="journal article" date="2018" name="Environ. Microbiol.">
        <title>Genomes of ubiquitous marine and hypersaline Hydrogenovibrio, Thiomicrorhabdus and Thiomicrospira spp. encode a diversity of mechanisms to sustain chemolithoautotrophy in heterogeneous environments.</title>
        <authorList>
            <person name="Scott K.M."/>
            <person name="Williams J."/>
            <person name="Porter C.M.B."/>
            <person name="Russel S."/>
            <person name="Harmer T.L."/>
            <person name="Paul J.H."/>
            <person name="Antonen K.M."/>
            <person name="Bridges M.K."/>
            <person name="Camper G.J."/>
            <person name="Campla C.K."/>
            <person name="Casella L.G."/>
            <person name="Chase E."/>
            <person name="Conrad J.W."/>
            <person name="Cruz M.C."/>
            <person name="Dunlap D.S."/>
            <person name="Duran L."/>
            <person name="Fahsbender E.M."/>
            <person name="Goldsmith D.B."/>
            <person name="Keeley R.F."/>
            <person name="Kondoff M.R."/>
            <person name="Kussy B.I."/>
            <person name="Lane M.K."/>
            <person name="Lawler S."/>
            <person name="Leigh B.A."/>
            <person name="Lewis C."/>
            <person name="Lostal L.M."/>
            <person name="Marking D."/>
            <person name="Mancera P.A."/>
            <person name="McClenthan E.C."/>
            <person name="McIntyre E.A."/>
            <person name="Mine J.A."/>
            <person name="Modi S."/>
            <person name="Moore B.D."/>
            <person name="Morgan W.A."/>
            <person name="Nelson K.M."/>
            <person name="Nguyen K.N."/>
            <person name="Ogburn N."/>
            <person name="Parrino D.G."/>
            <person name="Pedapudi A.D."/>
            <person name="Pelham R.P."/>
            <person name="Preece A.M."/>
            <person name="Rampersad E.A."/>
            <person name="Richardson J.C."/>
            <person name="Rodgers C.M."/>
            <person name="Schaffer B.L."/>
            <person name="Sheridan N.E."/>
            <person name="Solone M.R."/>
            <person name="Staley Z.R."/>
            <person name="Tabuchi M."/>
            <person name="Waide R.J."/>
            <person name="Wanjugi P.W."/>
            <person name="Young S."/>
            <person name="Clum A."/>
            <person name="Daum C."/>
            <person name="Huntemann M."/>
            <person name="Ivanova N."/>
            <person name="Kyrpides N."/>
            <person name="Mikhailova N."/>
            <person name="Palaniappan K."/>
            <person name="Pillay M."/>
            <person name="Reddy T.B.K."/>
            <person name="Shapiro N."/>
            <person name="Stamatis D."/>
            <person name="Varghese N."/>
            <person name="Woyke T."/>
            <person name="Boden R."/>
            <person name="Freyermuth S.K."/>
            <person name="Kerfeld C.A."/>
        </authorList>
    </citation>
    <scope>NUCLEOTIDE SEQUENCE [LARGE SCALE GENOMIC DNA]</scope>
    <source>
        <strain evidence="4 5">JR-2</strain>
    </source>
</reference>
<name>A0A451G4H0_9GAMM</name>
<dbReference type="InterPro" id="IPR036641">
    <property type="entry name" value="HPT_dom_sf"/>
</dbReference>
<evidence type="ECO:0000256" key="2">
    <source>
        <dbReference type="PROSITE-ProRule" id="PRU00110"/>
    </source>
</evidence>
<dbReference type="Proteomes" id="UP000285478">
    <property type="component" value="Chromosome"/>
</dbReference>
<dbReference type="AlphaFoldDB" id="A0A451G4H0"/>
<evidence type="ECO:0000313" key="5">
    <source>
        <dbReference type="Proteomes" id="UP000285478"/>
    </source>
</evidence>
<feature type="modified residue" description="Phosphohistidine" evidence="2">
    <location>
        <position position="56"/>
    </location>
</feature>
<dbReference type="InterPro" id="IPR008207">
    <property type="entry name" value="Sig_transdc_His_kin_Hpt_dom"/>
</dbReference>
<dbReference type="RefSeq" id="WP_128384185.1">
    <property type="nucleotide sequence ID" value="NZ_CP035033.1"/>
</dbReference>
<keyword evidence="1" id="KW-0902">Two-component regulatory system</keyword>